<protein>
    <submittedName>
        <fullName evidence="2">Uncharacterized protein</fullName>
    </submittedName>
</protein>
<dbReference type="HOGENOM" id="CLU_437767_0_0_1"/>
<organism evidence="2 3">
    <name type="scientific">Tetrahymena thermophila (strain SB210)</name>
    <dbReference type="NCBI Taxonomy" id="312017"/>
    <lineage>
        <taxon>Eukaryota</taxon>
        <taxon>Sar</taxon>
        <taxon>Alveolata</taxon>
        <taxon>Ciliophora</taxon>
        <taxon>Intramacronucleata</taxon>
        <taxon>Oligohymenophorea</taxon>
        <taxon>Hymenostomatida</taxon>
        <taxon>Tetrahymenina</taxon>
        <taxon>Tetrahymenidae</taxon>
        <taxon>Tetrahymena</taxon>
    </lineage>
</organism>
<feature type="compositionally biased region" description="Basic and acidic residues" evidence="1">
    <location>
        <begin position="409"/>
        <end position="430"/>
    </location>
</feature>
<evidence type="ECO:0000313" key="2">
    <source>
        <dbReference type="EMBL" id="EAS05295.2"/>
    </source>
</evidence>
<feature type="compositionally biased region" description="Basic and acidic residues" evidence="1">
    <location>
        <begin position="390"/>
        <end position="400"/>
    </location>
</feature>
<dbReference type="InterPro" id="IPR038122">
    <property type="entry name" value="PFU_sf"/>
</dbReference>
<gene>
    <name evidence="2" type="ORF">TTHERM_01020630</name>
</gene>
<feature type="compositionally biased region" description="Polar residues" evidence="1">
    <location>
        <begin position="434"/>
        <end position="452"/>
    </location>
</feature>
<keyword evidence="3" id="KW-1185">Reference proteome</keyword>
<feature type="compositionally biased region" description="Polar residues" evidence="1">
    <location>
        <begin position="26"/>
        <end position="51"/>
    </location>
</feature>
<feature type="region of interest" description="Disordered" evidence="1">
    <location>
        <begin position="16"/>
        <end position="51"/>
    </location>
</feature>
<feature type="region of interest" description="Disordered" evidence="1">
    <location>
        <begin position="364"/>
        <end position="458"/>
    </location>
</feature>
<feature type="region of interest" description="Disordered" evidence="1">
    <location>
        <begin position="576"/>
        <end position="622"/>
    </location>
</feature>
<proteinExistence type="predicted"/>
<dbReference type="RefSeq" id="XP_001025540.2">
    <property type="nucleotide sequence ID" value="XM_001025540.2"/>
</dbReference>
<dbReference type="Gene3D" id="3.10.20.870">
    <property type="entry name" value="PFU (PLAA family ubiquitin binding), C-terminal domain"/>
    <property type="match status" value="1"/>
</dbReference>
<dbReference type="KEGG" id="tet:TTHERM_01020630"/>
<name>Q24C07_TETTS</name>
<dbReference type="eggNOG" id="ENOG502SC5A">
    <property type="taxonomic scope" value="Eukaryota"/>
</dbReference>
<feature type="region of interest" description="Disordered" evidence="1">
    <location>
        <begin position="310"/>
        <end position="330"/>
    </location>
</feature>
<accession>Q24C07</accession>
<feature type="compositionally biased region" description="Low complexity" evidence="1">
    <location>
        <begin position="576"/>
        <end position="589"/>
    </location>
</feature>
<evidence type="ECO:0000256" key="1">
    <source>
        <dbReference type="SAM" id="MobiDB-lite"/>
    </source>
</evidence>
<dbReference type="EMBL" id="GG662374">
    <property type="protein sequence ID" value="EAS05295.2"/>
    <property type="molecule type" value="Genomic_DNA"/>
</dbReference>
<dbReference type="AlphaFoldDB" id="Q24C07"/>
<dbReference type="PANTHER" id="PTHR38150:SF1">
    <property type="entry name" value="PFU DOMAIN-CONTAINING PROTEIN"/>
    <property type="match status" value="1"/>
</dbReference>
<dbReference type="InParanoid" id="Q24C07"/>
<reference evidence="3" key="1">
    <citation type="journal article" date="2006" name="PLoS Biol.">
        <title>Macronuclear genome sequence of the ciliate Tetrahymena thermophila, a model eukaryote.</title>
        <authorList>
            <person name="Eisen J.A."/>
            <person name="Coyne R.S."/>
            <person name="Wu M."/>
            <person name="Wu D."/>
            <person name="Thiagarajan M."/>
            <person name="Wortman J.R."/>
            <person name="Badger J.H."/>
            <person name="Ren Q."/>
            <person name="Amedeo P."/>
            <person name="Jones K.M."/>
            <person name="Tallon L.J."/>
            <person name="Delcher A.L."/>
            <person name="Salzberg S.L."/>
            <person name="Silva J.C."/>
            <person name="Haas B.J."/>
            <person name="Majoros W.H."/>
            <person name="Farzad M."/>
            <person name="Carlton J.M."/>
            <person name="Smith R.K. Jr."/>
            <person name="Garg J."/>
            <person name="Pearlman R.E."/>
            <person name="Karrer K.M."/>
            <person name="Sun L."/>
            <person name="Manning G."/>
            <person name="Elde N.C."/>
            <person name="Turkewitz A.P."/>
            <person name="Asai D.J."/>
            <person name="Wilkes D.E."/>
            <person name="Wang Y."/>
            <person name="Cai H."/>
            <person name="Collins K."/>
            <person name="Stewart B.A."/>
            <person name="Lee S.R."/>
            <person name="Wilamowska K."/>
            <person name="Weinberg Z."/>
            <person name="Ruzzo W.L."/>
            <person name="Wloga D."/>
            <person name="Gaertig J."/>
            <person name="Frankel J."/>
            <person name="Tsao C.-C."/>
            <person name="Gorovsky M.A."/>
            <person name="Keeling P.J."/>
            <person name="Waller R.F."/>
            <person name="Patron N.J."/>
            <person name="Cherry J.M."/>
            <person name="Stover N.A."/>
            <person name="Krieger C.J."/>
            <person name="del Toro C."/>
            <person name="Ryder H.F."/>
            <person name="Williamson S.C."/>
            <person name="Barbeau R.A."/>
            <person name="Hamilton E.P."/>
            <person name="Orias E."/>
        </authorList>
    </citation>
    <scope>NUCLEOTIDE SEQUENCE [LARGE SCALE GENOMIC DNA]</scope>
    <source>
        <strain evidence="3">SB210</strain>
    </source>
</reference>
<evidence type="ECO:0000313" key="3">
    <source>
        <dbReference type="Proteomes" id="UP000009168"/>
    </source>
</evidence>
<dbReference type="OrthoDB" id="273382at2759"/>
<dbReference type="Proteomes" id="UP000009168">
    <property type="component" value="Unassembled WGS sequence"/>
</dbReference>
<sequence length="622" mass="73828">MSQIDKYLFANTSKVSSKKENESYKLSKSSNQSPINMSRKTSITPTKTRETSPFSNKFYNRTYERDEIKRLREENEMKHINDLSQTKKLSQNSYRILCKQLEEKLALEIQKLDMQETKKLSFEQIGRLLTVFEVFDAIQYNEQSELMNQEIFYSQESHIVSRRDEEMEFHEQIWMILSNYEKDGQYVQADFVFAILRLLFDPAQLKVDQQETLFTHYILKQFPNTNDKKQKFIKEIQGQQYMPWSTKQFIHKYRKLIMTRVSKVQLGQMREKAHQELLNSTQYSYKPQINEKSKILDELNRSKLQLDHLLFSKDGENKQKGTSRSPTPDRIVLLHQKNEIKNNKIKQQQEIIKQNELKQCTFHPQTNHNSINASRAHSKSPNRSQSQKSFDTENTDRVFERLYSQRSILPDKNEVEQRRKQLEEQKEQEQLRQCTFQPQLTTYSPNNRSKSPNGFDRTVGRLRLGHQKHVEHQQKLEFKPAGEGYEQKQKQKFNPPEMLGRNEAKYKPFIVLDINVRPGKNGRIGICEGDNPVTLAKNFSKAYDLDQDMEETVLEIIQQQIQNYYSKKQLKSVKSSSQIQNSQQIYQNKTTYTQRDENYYNDNDDSNSQYYSQTHHSYASYS</sequence>
<dbReference type="GeneID" id="7835967"/>
<feature type="compositionally biased region" description="Polar residues" evidence="1">
    <location>
        <begin position="364"/>
        <end position="389"/>
    </location>
</feature>
<dbReference type="PANTHER" id="PTHR38150">
    <property type="entry name" value="EF-HAND DOMAIN-CONTAINING PROTEIN"/>
    <property type="match status" value="1"/>
</dbReference>
<feature type="compositionally biased region" description="Basic and acidic residues" evidence="1">
    <location>
        <begin position="310"/>
        <end position="319"/>
    </location>
</feature>